<gene>
    <name evidence="1" type="ORF">lpari_00512</name>
</gene>
<protein>
    <submittedName>
        <fullName evidence="1">Uncharacterized protein</fullName>
    </submittedName>
</protein>
<dbReference type="Proteomes" id="UP000095229">
    <property type="component" value="Unassembled WGS sequence"/>
</dbReference>
<evidence type="ECO:0000313" key="1">
    <source>
        <dbReference type="EMBL" id="OEH48437.1"/>
    </source>
</evidence>
<name>A0A1E5JV88_9GAMM</name>
<evidence type="ECO:0000313" key="2">
    <source>
        <dbReference type="Proteomes" id="UP000095229"/>
    </source>
</evidence>
<sequence>MSRFPNTTSNELRRYFNSQSLENLLKINISYGPHFESLDARIDEFKMNLGKANSRLAYFTEKHTAHLLTYKEIEIREVSYQSIRNSMLSETDQTDRLLGLKAIGISPMETYEYEERCLAEAISKTSDEIERMNRFITDLEEKVKIAFSELRILNSVIQAKRQLISEPPSKQLGSQY</sequence>
<dbReference type="RefSeq" id="WP_058517666.1">
    <property type="nucleotide sequence ID" value="NZ_CAAAIE010000007.1"/>
</dbReference>
<reference evidence="1 2" key="1">
    <citation type="submission" date="2016-02" db="EMBL/GenBank/DDBJ databases">
        <title>Secondary metabolites in Legionella.</title>
        <authorList>
            <person name="Tobias N.J."/>
            <person name="Bode H.B."/>
        </authorList>
    </citation>
    <scope>NUCLEOTIDE SEQUENCE [LARGE SCALE GENOMIC DNA]</scope>
    <source>
        <strain evidence="1 2">DSM 19216</strain>
    </source>
</reference>
<dbReference type="EMBL" id="LSOG01000016">
    <property type="protein sequence ID" value="OEH48437.1"/>
    <property type="molecule type" value="Genomic_DNA"/>
</dbReference>
<dbReference type="AlphaFoldDB" id="A0A1E5JV88"/>
<keyword evidence="2" id="KW-1185">Reference proteome</keyword>
<dbReference type="PATRIC" id="fig|45071.6.peg.1955"/>
<organism evidence="1 2">
    <name type="scientific">Legionella parisiensis</name>
    <dbReference type="NCBI Taxonomy" id="45071"/>
    <lineage>
        <taxon>Bacteria</taxon>
        <taxon>Pseudomonadati</taxon>
        <taxon>Pseudomonadota</taxon>
        <taxon>Gammaproteobacteria</taxon>
        <taxon>Legionellales</taxon>
        <taxon>Legionellaceae</taxon>
        <taxon>Legionella</taxon>
    </lineage>
</organism>
<comment type="caution">
    <text evidence="1">The sequence shown here is derived from an EMBL/GenBank/DDBJ whole genome shotgun (WGS) entry which is preliminary data.</text>
</comment>
<dbReference type="OrthoDB" id="5650543at2"/>
<proteinExistence type="predicted"/>
<accession>A0A1E5JV88</accession>